<organism evidence="8 9">
    <name type="scientific">Pinctada imbricata</name>
    <name type="common">Atlantic pearl-oyster</name>
    <name type="synonym">Pinctada martensii</name>
    <dbReference type="NCBI Taxonomy" id="66713"/>
    <lineage>
        <taxon>Eukaryota</taxon>
        <taxon>Metazoa</taxon>
        <taxon>Spiralia</taxon>
        <taxon>Lophotrochozoa</taxon>
        <taxon>Mollusca</taxon>
        <taxon>Bivalvia</taxon>
        <taxon>Autobranchia</taxon>
        <taxon>Pteriomorphia</taxon>
        <taxon>Pterioida</taxon>
        <taxon>Pterioidea</taxon>
        <taxon>Pteriidae</taxon>
        <taxon>Pinctada</taxon>
    </lineage>
</organism>
<evidence type="ECO:0000313" key="9">
    <source>
        <dbReference type="Proteomes" id="UP001186944"/>
    </source>
</evidence>
<name>A0AA88Y7C3_PINIB</name>
<evidence type="ECO:0000256" key="2">
    <source>
        <dbReference type="ARBA" id="ARBA00022737"/>
    </source>
</evidence>
<dbReference type="PROSITE" id="PS00028">
    <property type="entry name" value="ZINC_FINGER_C2H2_1"/>
    <property type="match status" value="1"/>
</dbReference>
<feature type="region of interest" description="Disordered" evidence="6">
    <location>
        <begin position="477"/>
        <end position="506"/>
    </location>
</feature>
<dbReference type="SMART" id="SM00355">
    <property type="entry name" value="ZnF_C2H2"/>
    <property type="match status" value="4"/>
</dbReference>
<reference evidence="8" key="1">
    <citation type="submission" date="2019-08" db="EMBL/GenBank/DDBJ databases">
        <title>The improved chromosome-level genome for the pearl oyster Pinctada fucata martensii using PacBio sequencing and Hi-C.</title>
        <authorList>
            <person name="Zheng Z."/>
        </authorList>
    </citation>
    <scope>NUCLEOTIDE SEQUENCE</scope>
    <source>
        <strain evidence="8">ZZ-2019</strain>
        <tissue evidence="8">Adductor muscle</tissue>
    </source>
</reference>
<keyword evidence="9" id="KW-1185">Reference proteome</keyword>
<gene>
    <name evidence="8" type="ORF">FSP39_024938</name>
</gene>
<dbReference type="PANTHER" id="PTHR24379">
    <property type="entry name" value="KRAB AND ZINC FINGER DOMAIN-CONTAINING"/>
    <property type="match status" value="1"/>
</dbReference>
<evidence type="ECO:0000256" key="6">
    <source>
        <dbReference type="SAM" id="MobiDB-lite"/>
    </source>
</evidence>
<evidence type="ECO:0000256" key="1">
    <source>
        <dbReference type="ARBA" id="ARBA00022723"/>
    </source>
</evidence>
<accession>A0AA88Y7C3</accession>
<evidence type="ECO:0000256" key="4">
    <source>
        <dbReference type="ARBA" id="ARBA00022833"/>
    </source>
</evidence>
<keyword evidence="3 5" id="KW-0863">Zinc-finger</keyword>
<dbReference type="PANTHER" id="PTHR24379:SF121">
    <property type="entry name" value="C2H2-TYPE DOMAIN-CONTAINING PROTEIN"/>
    <property type="match status" value="1"/>
</dbReference>
<dbReference type="Proteomes" id="UP001186944">
    <property type="component" value="Unassembled WGS sequence"/>
</dbReference>
<dbReference type="PROSITE" id="PS50157">
    <property type="entry name" value="ZINC_FINGER_C2H2_2"/>
    <property type="match status" value="1"/>
</dbReference>
<proteinExistence type="predicted"/>
<evidence type="ECO:0000313" key="8">
    <source>
        <dbReference type="EMBL" id="KAK3094169.1"/>
    </source>
</evidence>
<evidence type="ECO:0000259" key="7">
    <source>
        <dbReference type="PROSITE" id="PS50157"/>
    </source>
</evidence>
<keyword evidence="1" id="KW-0479">Metal-binding</keyword>
<keyword evidence="2" id="KW-0677">Repeat</keyword>
<dbReference type="InterPro" id="IPR013087">
    <property type="entry name" value="Znf_C2H2_type"/>
</dbReference>
<dbReference type="EMBL" id="VSWD01000009">
    <property type="protein sequence ID" value="KAK3094169.1"/>
    <property type="molecule type" value="Genomic_DNA"/>
</dbReference>
<evidence type="ECO:0000256" key="3">
    <source>
        <dbReference type="ARBA" id="ARBA00022771"/>
    </source>
</evidence>
<dbReference type="GO" id="GO:0008270">
    <property type="term" value="F:zinc ion binding"/>
    <property type="evidence" value="ECO:0007669"/>
    <property type="project" value="UniProtKB-KW"/>
</dbReference>
<sequence length="506" mass="58194">MTSRRSRSARSFNGRFGPYNEYEVMRAKDTIERLVANSNNVGVHRLLTKAYQCPIKWGGYDRFQYYSKPLFPNASDWPAPKIRVTQTSTTESSESVNQCLNTSESLRQTKNDTTVGNDKDFFVIDTKGNRPAEREESNTVEELSKESHDLYQTNVNRWNSVEEDGVIVIEEEEGEDCMDGNEKNRESVNIRTSDNTESGILMSEGSRELEASKEVEEGELLERGDETDRFVQQQLLRGVEMVVRLKCDVCSYNVEGFDVVTMRDHLNKEKHYGASLFEGYMYESEFSPVYVVEREAVRTQETDISTVIPMCPLCAEVFPSIWTCEIHAVRQHNRSVYGVGKVVDTKVILVSEEPKCDKCGHVFDAQKNLHKHWRSTMLHYPYELPTLNQVTVFSCLYCSTYFSSFVTARLHSCKKHKDRKSRPLGVGLKVIYVEKSTEQIRLPSLKPIQGSQQWLNRNTFQAEMAHISIKQLQNRFSATDRRKNKKKKKKKDKSKGVPVICAFDQP</sequence>
<keyword evidence="4" id="KW-0862">Zinc</keyword>
<evidence type="ECO:0000256" key="5">
    <source>
        <dbReference type="PROSITE-ProRule" id="PRU00042"/>
    </source>
</evidence>
<protein>
    <recommendedName>
        <fullName evidence="7">C2H2-type domain-containing protein</fullName>
    </recommendedName>
</protein>
<feature type="compositionally biased region" description="Basic residues" evidence="6">
    <location>
        <begin position="482"/>
        <end position="493"/>
    </location>
</feature>
<comment type="caution">
    <text evidence="8">The sequence shown here is derived from an EMBL/GenBank/DDBJ whole genome shotgun (WGS) entry which is preliminary data.</text>
</comment>
<dbReference type="AlphaFoldDB" id="A0AA88Y7C3"/>
<feature type="domain" description="C2H2-type" evidence="7">
    <location>
        <begin position="354"/>
        <end position="379"/>
    </location>
</feature>